<gene>
    <name evidence="1" type="ORF">T4B_11664</name>
    <name evidence="2" type="ORF">T4C_5045</name>
</gene>
<protein>
    <submittedName>
        <fullName evidence="1">Uncharacterized protein</fullName>
    </submittedName>
</protein>
<dbReference type="Proteomes" id="UP000054805">
    <property type="component" value="Unassembled WGS sequence"/>
</dbReference>
<name>A0A0V1JFL2_TRIPS</name>
<proteinExistence type="predicted"/>
<evidence type="ECO:0000313" key="2">
    <source>
        <dbReference type="EMBL" id="KRZ37616.1"/>
    </source>
</evidence>
<dbReference type="EMBL" id="JYDV01000056">
    <property type="protein sequence ID" value="KRZ37616.1"/>
    <property type="molecule type" value="Genomic_DNA"/>
</dbReference>
<evidence type="ECO:0000313" key="3">
    <source>
        <dbReference type="Proteomes" id="UP000054805"/>
    </source>
</evidence>
<accession>A0A0V1JFL2</accession>
<dbReference type="AlphaFoldDB" id="A0A0V1JFL2"/>
<dbReference type="EMBL" id="JYDS01000007">
    <property type="protein sequence ID" value="KRZ33743.1"/>
    <property type="molecule type" value="Genomic_DNA"/>
</dbReference>
<reference evidence="3 4" key="1">
    <citation type="submission" date="2015-01" db="EMBL/GenBank/DDBJ databases">
        <title>Evolution of Trichinella species and genotypes.</title>
        <authorList>
            <person name="Korhonen P.K."/>
            <person name="Edoardo P."/>
            <person name="Giuseppe L.R."/>
            <person name="Gasser R.B."/>
        </authorList>
    </citation>
    <scope>NUCLEOTIDE SEQUENCE [LARGE SCALE GENOMIC DNA]</scope>
    <source>
        <strain evidence="2">ISS176</strain>
        <strain evidence="1">ISS588</strain>
    </source>
</reference>
<comment type="caution">
    <text evidence="1">The sequence shown here is derived from an EMBL/GenBank/DDBJ whole genome shotgun (WGS) entry which is preliminary data.</text>
</comment>
<keyword evidence="3" id="KW-1185">Reference proteome</keyword>
<organism evidence="1 3">
    <name type="scientific">Trichinella pseudospiralis</name>
    <name type="common">Parasitic roundworm</name>
    <dbReference type="NCBI Taxonomy" id="6337"/>
    <lineage>
        <taxon>Eukaryota</taxon>
        <taxon>Metazoa</taxon>
        <taxon>Ecdysozoa</taxon>
        <taxon>Nematoda</taxon>
        <taxon>Enoplea</taxon>
        <taxon>Dorylaimia</taxon>
        <taxon>Trichinellida</taxon>
        <taxon>Trichinellidae</taxon>
        <taxon>Trichinella</taxon>
    </lineage>
</organism>
<sequence>MFPFIDSSAPVQNPGSVSKLEKRVDCAFEHKASMFPAILLLVSKRGRPLTLGKKATNMESKNPTPIANQVGTVSPVPVGRKSGHATVPIVFNHKSGVTSFIHSVKHPPSLLSSSYTCSSTDSNNWLRPPYNVFALSMTDCHSLTVSDGRGTYLQIF</sequence>
<dbReference type="Proteomes" id="UP000054826">
    <property type="component" value="Unassembled WGS sequence"/>
</dbReference>
<evidence type="ECO:0000313" key="4">
    <source>
        <dbReference type="Proteomes" id="UP000054826"/>
    </source>
</evidence>
<evidence type="ECO:0000313" key="1">
    <source>
        <dbReference type="EMBL" id="KRZ33743.1"/>
    </source>
</evidence>